<proteinExistence type="predicted"/>
<organism evidence="2 3">
    <name type="scientific">Plectus sambesii</name>
    <dbReference type="NCBI Taxonomy" id="2011161"/>
    <lineage>
        <taxon>Eukaryota</taxon>
        <taxon>Metazoa</taxon>
        <taxon>Ecdysozoa</taxon>
        <taxon>Nematoda</taxon>
        <taxon>Chromadorea</taxon>
        <taxon>Plectida</taxon>
        <taxon>Plectina</taxon>
        <taxon>Plectoidea</taxon>
        <taxon>Plectidae</taxon>
        <taxon>Plectus</taxon>
    </lineage>
</organism>
<evidence type="ECO:0000256" key="1">
    <source>
        <dbReference type="SAM" id="MobiDB-lite"/>
    </source>
</evidence>
<dbReference type="AlphaFoldDB" id="A0A914ULL8"/>
<accession>A0A914ULL8</accession>
<sequence length="120" mass="13625">MTRARNKEDKTDETNEAAESGNESVMPIASPLGSLHRSAVQAEQRRSARAPPPSPFLPATSPITHRFEHPLHRPHTKHNQRGVYQYSLRPGSVRRLQTQTPQTTTVPKHQRYSPEDTLVW</sequence>
<evidence type="ECO:0000313" key="2">
    <source>
        <dbReference type="Proteomes" id="UP000887566"/>
    </source>
</evidence>
<reference evidence="3" key="1">
    <citation type="submission" date="2022-11" db="UniProtKB">
        <authorList>
            <consortium name="WormBaseParasite"/>
        </authorList>
    </citation>
    <scope>IDENTIFICATION</scope>
</reference>
<dbReference type="WBParaSite" id="PSAMB.scaffold1099size35923.g10953.t1">
    <property type="protein sequence ID" value="PSAMB.scaffold1099size35923.g10953.t1"/>
    <property type="gene ID" value="PSAMB.scaffold1099size35923.g10953"/>
</dbReference>
<feature type="region of interest" description="Disordered" evidence="1">
    <location>
        <begin position="1"/>
        <end position="120"/>
    </location>
</feature>
<feature type="compositionally biased region" description="Basic and acidic residues" evidence="1">
    <location>
        <begin position="1"/>
        <end position="13"/>
    </location>
</feature>
<dbReference type="Proteomes" id="UP000887566">
    <property type="component" value="Unplaced"/>
</dbReference>
<name>A0A914ULL8_9BILA</name>
<keyword evidence="2" id="KW-1185">Reference proteome</keyword>
<evidence type="ECO:0000313" key="3">
    <source>
        <dbReference type="WBParaSite" id="PSAMB.scaffold1099size35923.g10953.t1"/>
    </source>
</evidence>
<protein>
    <submittedName>
        <fullName evidence="3">Uncharacterized protein</fullName>
    </submittedName>
</protein>